<dbReference type="RefSeq" id="WP_051591900.1">
    <property type="nucleotide sequence ID" value="NZ_CP025257.1"/>
</dbReference>
<dbReference type="InterPro" id="IPR029056">
    <property type="entry name" value="Ribokinase-like"/>
</dbReference>
<evidence type="ECO:0000256" key="4">
    <source>
        <dbReference type="ARBA" id="ARBA00022777"/>
    </source>
</evidence>
<dbReference type="GO" id="GO:0016301">
    <property type="term" value="F:kinase activity"/>
    <property type="evidence" value="ECO:0007669"/>
    <property type="project" value="UniProtKB-KW"/>
</dbReference>
<evidence type="ECO:0000256" key="5">
    <source>
        <dbReference type="ARBA" id="ARBA00022840"/>
    </source>
</evidence>
<dbReference type="Pfam" id="PF00294">
    <property type="entry name" value="PfkB"/>
    <property type="match status" value="1"/>
</dbReference>
<dbReference type="PANTHER" id="PTHR43085">
    <property type="entry name" value="HEXOKINASE FAMILY MEMBER"/>
    <property type="match status" value="1"/>
</dbReference>
<dbReference type="EMBL" id="CP025257">
    <property type="protein sequence ID" value="AUF83717.1"/>
    <property type="molecule type" value="Genomic_DNA"/>
</dbReference>
<keyword evidence="2" id="KW-0808">Transferase</keyword>
<keyword evidence="3" id="KW-0547">Nucleotide-binding</keyword>
<evidence type="ECO:0000259" key="6">
    <source>
        <dbReference type="Pfam" id="PF00294"/>
    </source>
</evidence>
<gene>
    <name evidence="7" type="ORF">CXP39_02820</name>
</gene>
<dbReference type="GO" id="GO:0005524">
    <property type="term" value="F:ATP binding"/>
    <property type="evidence" value="ECO:0007669"/>
    <property type="project" value="UniProtKB-KW"/>
</dbReference>
<evidence type="ECO:0000313" key="8">
    <source>
        <dbReference type="Proteomes" id="UP000233419"/>
    </source>
</evidence>
<evidence type="ECO:0000313" key="7">
    <source>
        <dbReference type="EMBL" id="AUF83717.1"/>
    </source>
</evidence>
<evidence type="ECO:0000256" key="1">
    <source>
        <dbReference type="ARBA" id="ARBA00010688"/>
    </source>
</evidence>
<dbReference type="PANTHER" id="PTHR43085:SF1">
    <property type="entry name" value="PSEUDOURIDINE KINASE-RELATED"/>
    <property type="match status" value="1"/>
</dbReference>
<name>A0A2K9C5Z9_9MOLU</name>
<dbReference type="PROSITE" id="PS00584">
    <property type="entry name" value="PFKB_KINASES_2"/>
    <property type="match status" value="1"/>
</dbReference>
<dbReference type="InterPro" id="IPR050306">
    <property type="entry name" value="PfkB_Carbo_kinase"/>
</dbReference>
<feature type="domain" description="Carbohydrate kinase PfkB" evidence="6">
    <location>
        <begin position="3"/>
        <end position="298"/>
    </location>
</feature>
<organism evidence="7 8">
    <name type="scientific">Mesoplasma syrphidae</name>
    <dbReference type="NCBI Taxonomy" id="225999"/>
    <lineage>
        <taxon>Bacteria</taxon>
        <taxon>Bacillati</taxon>
        <taxon>Mycoplasmatota</taxon>
        <taxon>Mollicutes</taxon>
        <taxon>Entomoplasmatales</taxon>
        <taxon>Entomoplasmataceae</taxon>
        <taxon>Mesoplasma</taxon>
    </lineage>
</organism>
<comment type="similarity">
    <text evidence="1">Belongs to the carbohydrate kinase PfkB family.</text>
</comment>
<evidence type="ECO:0000256" key="2">
    <source>
        <dbReference type="ARBA" id="ARBA00022679"/>
    </source>
</evidence>
<dbReference type="SUPFAM" id="SSF53613">
    <property type="entry name" value="Ribokinase-like"/>
    <property type="match status" value="1"/>
</dbReference>
<accession>A0A2K9C5Z9</accession>
<keyword evidence="5" id="KW-0067">ATP-binding</keyword>
<keyword evidence="8" id="KW-1185">Reference proteome</keyword>
<dbReference type="AlphaFoldDB" id="A0A2K9C5Z9"/>
<reference evidence="7 8" key="1">
    <citation type="submission" date="2017-12" db="EMBL/GenBank/DDBJ databases">
        <title>Mesoplasma syrphidae YJS, Complete Genome.</title>
        <authorList>
            <person name="Knight T.F."/>
            <person name="Citino T."/>
            <person name="Rubinstein R."/>
            <person name="Neuschaefer Z."/>
        </authorList>
    </citation>
    <scope>NUCLEOTIDE SEQUENCE [LARGE SCALE GENOMIC DNA]</scope>
    <source>
        <strain evidence="7 8">YJS</strain>
    </source>
</reference>
<dbReference type="CDD" id="cd01167">
    <property type="entry name" value="bac_FRK"/>
    <property type="match status" value="1"/>
</dbReference>
<dbReference type="InterPro" id="IPR002173">
    <property type="entry name" value="Carboh/pur_kinase_PfkB_CS"/>
</dbReference>
<dbReference type="Gene3D" id="3.40.1190.20">
    <property type="match status" value="1"/>
</dbReference>
<evidence type="ECO:0000256" key="3">
    <source>
        <dbReference type="ARBA" id="ARBA00022741"/>
    </source>
</evidence>
<dbReference type="KEGG" id="msyr:CXP39_02820"/>
<keyword evidence="4 7" id="KW-0418">Kinase</keyword>
<proteinExistence type="inferred from homology"/>
<dbReference type="OrthoDB" id="9813569at2"/>
<dbReference type="Proteomes" id="UP000233419">
    <property type="component" value="Chromosome"/>
</dbReference>
<dbReference type="InterPro" id="IPR011611">
    <property type="entry name" value="PfkB_dom"/>
</dbReference>
<protein>
    <submittedName>
        <fullName evidence="7">Carbohydrate kinase</fullName>
    </submittedName>
</protein>
<sequence>MKRKIICLGEALVDVYNNNGTLTEEIGGASFNVAASLGKLKNELLFLGAVGNDQQGKAIINKMNDYNIQTDYLQVDSQATTKALVTLDEFNERNFQFVRGADQNYSLNIEEIKKENIAAIHFGSATAFLGGSLQQAYNQLVEYAIANKIYFSFDPNFRDKLWNTPKKVAEFVVYCQPLLKNASLIKLSEEELEILSSGDSNIERLQNLEKINPEALICITQGSKGTLFAWKQQIDEVPVLKSNCVVDTTGAGDSFIAGLINEVLNRQITSESEMDEIFAAIYAANSFAKASVEHIGALTFLNFI</sequence>